<proteinExistence type="predicted"/>
<evidence type="ECO:0000313" key="2">
    <source>
        <dbReference type="EMBL" id="MBY6277262.1"/>
    </source>
</evidence>
<dbReference type="AlphaFoldDB" id="A0A953I2N4"/>
<dbReference type="InterPro" id="IPR036388">
    <property type="entry name" value="WH-like_DNA-bd_sf"/>
</dbReference>
<dbReference type="Gene3D" id="1.10.10.10">
    <property type="entry name" value="Winged helix-like DNA-binding domain superfamily/Winged helix DNA-binding domain"/>
    <property type="match status" value="1"/>
</dbReference>
<name>A0A953I2N4_SYMTR</name>
<dbReference type="InterPro" id="IPR036390">
    <property type="entry name" value="WH_DNA-bd_sf"/>
</dbReference>
<feature type="domain" description="LexA repressor DNA-binding" evidence="1">
    <location>
        <begin position="32"/>
        <end position="90"/>
    </location>
</feature>
<dbReference type="EMBL" id="PIUK01000156">
    <property type="protein sequence ID" value="MBY6277262.1"/>
    <property type="molecule type" value="Genomic_DNA"/>
</dbReference>
<evidence type="ECO:0000259" key="1">
    <source>
        <dbReference type="Pfam" id="PF01726"/>
    </source>
</evidence>
<dbReference type="GO" id="GO:0004252">
    <property type="term" value="F:serine-type endopeptidase activity"/>
    <property type="evidence" value="ECO:0007669"/>
    <property type="project" value="InterPro"/>
</dbReference>
<protein>
    <recommendedName>
        <fullName evidence="1">LexA repressor DNA-binding domain-containing protein</fullName>
    </recommendedName>
</protein>
<gene>
    <name evidence="2" type="ORF">CWE10_13805</name>
</gene>
<dbReference type="GO" id="GO:0006508">
    <property type="term" value="P:proteolysis"/>
    <property type="evidence" value="ECO:0007669"/>
    <property type="project" value="InterPro"/>
</dbReference>
<dbReference type="SUPFAM" id="SSF46785">
    <property type="entry name" value="Winged helix' DNA-binding domain"/>
    <property type="match status" value="1"/>
</dbReference>
<dbReference type="Pfam" id="PF01726">
    <property type="entry name" value="LexA_DNA_bind"/>
    <property type="match status" value="1"/>
</dbReference>
<accession>A0A953I2N4</accession>
<dbReference type="RefSeq" id="WP_273380428.1">
    <property type="nucleotide sequence ID" value="NZ_PIUK01000156.1"/>
</dbReference>
<organism evidence="2 3">
    <name type="scientific">Symbiobacterium thermophilum</name>
    <dbReference type="NCBI Taxonomy" id="2734"/>
    <lineage>
        <taxon>Bacteria</taxon>
        <taxon>Bacillati</taxon>
        <taxon>Bacillota</taxon>
        <taxon>Clostridia</taxon>
        <taxon>Eubacteriales</taxon>
        <taxon>Symbiobacteriaceae</taxon>
        <taxon>Symbiobacterium</taxon>
    </lineage>
</organism>
<comment type="caution">
    <text evidence="2">The sequence shown here is derived from an EMBL/GenBank/DDBJ whole genome shotgun (WGS) entry which is preliminary data.</text>
</comment>
<dbReference type="InterPro" id="IPR006199">
    <property type="entry name" value="LexA_DNA-bd_dom"/>
</dbReference>
<dbReference type="Proteomes" id="UP000732377">
    <property type="component" value="Unassembled WGS sequence"/>
</dbReference>
<reference evidence="2" key="1">
    <citation type="submission" date="2017-11" db="EMBL/GenBank/DDBJ databases">
        <title>Three new genomes from thermophilic consortium.</title>
        <authorList>
            <person name="Quaggio R."/>
            <person name="Amgarten D."/>
            <person name="Setubal J.C."/>
        </authorList>
    </citation>
    <scope>NUCLEOTIDE SEQUENCE</scope>
    <source>
        <strain evidence="2">ZCTH01-B2</strain>
    </source>
</reference>
<evidence type="ECO:0000313" key="3">
    <source>
        <dbReference type="Proteomes" id="UP000732377"/>
    </source>
</evidence>
<sequence length="102" mass="11628">MTLSYPEEALIDSLRRENARLQEENRLLRQLNDLTPAQRRVYQAIAELEQELGYAPTLRQIAERAGLRSTSTVHAHLQRLLQAGLIRRASRTVGYTTRGQAS</sequence>